<evidence type="ECO:0000313" key="2">
    <source>
        <dbReference type="Proteomes" id="UP000007463"/>
    </source>
</evidence>
<dbReference type="AlphaFoldDB" id="F2IE01"/>
<sequence>MSIIHPFKAIRPTRDKAQLVSTRPLAAYRKHILRAKLDENPYTFLHIIHPEGDKEHHSKANSVERFEAVKSRYDSFIEQGILIQDTEESFYIYRQTKGAHQFTGVIAGVSIEEYKDDLIKKHEATITSRESMFTNYLNTTGFNAEPVLLAHTHLPELDKYFDKVTKVRPEYEFSTTDKIKHELWVIDAQKDSKLIAIYANLNQLYIADGHHRSASSARLKDTIIKNKQAQFPNQDYFLAYLIDEQKLEILEFQRLVKHLNGLTPKSFLQACEAHFEIEELKKARKPLQRHEIVCLLGKSAYSFKVKNTISIEKNTVKQLDAQILTDYILSPILGIEDLKTSKDIDFVPGTKDLKKVVDLVKKNDFKVGFLLFPVSINEVKEVADQGGIMPPKSTWVEPKMRSGLTIYNINE</sequence>
<dbReference type="PANTHER" id="PTHR36454">
    <property type="entry name" value="LMO2823 PROTEIN"/>
    <property type="match status" value="1"/>
</dbReference>
<dbReference type="InterPro" id="IPR008323">
    <property type="entry name" value="UCP033563"/>
</dbReference>
<dbReference type="eggNOG" id="COG4198">
    <property type="taxonomic scope" value="Bacteria"/>
</dbReference>
<dbReference type="EMBL" id="CP002542">
    <property type="protein sequence ID" value="AEA45565.1"/>
    <property type="molecule type" value="Genomic_DNA"/>
</dbReference>
<dbReference type="Pfam" id="PF06245">
    <property type="entry name" value="DUF1015"/>
    <property type="match status" value="1"/>
</dbReference>
<reference evidence="2" key="2">
    <citation type="submission" date="2011-02" db="EMBL/GenBank/DDBJ databases">
        <title>The complete genome of Fluviicola taffensis DSM 16823.</title>
        <authorList>
            <consortium name="US DOE Joint Genome Institute (JGI-PGF)"/>
            <person name="Lucas S."/>
            <person name="Copeland A."/>
            <person name="Lapidus A."/>
            <person name="Bruce D."/>
            <person name="Goodwin L."/>
            <person name="Pitluck S."/>
            <person name="Kyrpides N."/>
            <person name="Mavromatis K."/>
            <person name="Ivanova N."/>
            <person name="Mikhailova N."/>
            <person name="Pagani I."/>
            <person name="Chertkov O."/>
            <person name="Detter J.C."/>
            <person name="Han C."/>
            <person name="Tapia R."/>
            <person name="Land M."/>
            <person name="Hauser L."/>
            <person name="Markowitz V."/>
            <person name="Cheng J.-F."/>
            <person name="Hugenholtz P."/>
            <person name="Woyke T."/>
            <person name="Wu D."/>
            <person name="Tindall B."/>
            <person name="Pomrenke H.G."/>
            <person name="Brambilla E."/>
            <person name="Klenk H.-P."/>
            <person name="Eisen J.A."/>
        </authorList>
    </citation>
    <scope>NUCLEOTIDE SEQUENCE [LARGE SCALE GENOMIC DNA]</scope>
    <source>
        <strain evidence="2">DSM 16823 / RW262 / RW262</strain>
    </source>
</reference>
<dbReference type="HOGENOM" id="CLU_031277_0_0_10"/>
<dbReference type="OrthoDB" id="9781616at2"/>
<keyword evidence="2" id="KW-1185">Reference proteome</keyword>
<organism evidence="1 2">
    <name type="scientific">Fluviicola taffensis (strain DSM 16823 / NCIMB 13979 / RW262)</name>
    <dbReference type="NCBI Taxonomy" id="755732"/>
    <lineage>
        <taxon>Bacteria</taxon>
        <taxon>Pseudomonadati</taxon>
        <taxon>Bacteroidota</taxon>
        <taxon>Flavobacteriia</taxon>
        <taxon>Flavobacteriales</taxon>
        <taxon>Crocinitomicaceae</taxon>
        <taxon>Fluviicola</taxon>
    </lineage>
</organism>
<name>F2IE01_FLUTR</name>
<evidence type="ECO:0000313" key="1">
    <source>
        <dbReference type="EMBL" id="AEA45565.1"/>
    </source>
</evidence>
<dbReference type="Proteomes" id="UP000007463">
    <property type="component" value="Chromosome"/>
</dbReference>
<protein>
    <submittedName>
        <fullName evidence="1">Uncharacterized conserved protein UCP033563</fullName>
    </submittedName>
</protein>
<dbReference type="KEGG" id="fte:Fluta_3596"/>
<proteinExistence type="predicted"/>
<dbReference type="PIRSF" id="PIRSF033563">
    <property type="entry name" value="UCP033563"/>
    <property type="match status" value="1"/>
</dbReference>
<accession>F2IE01</accession>
<reference evidence="1 2" key="1">
    <citation type="journal article" date="2011" name="Stand. Genomic Sci.">
        <title>Complete genome sequence of the gliding freshwater bacterium Fluviicola taffensis type strain (RW262).</title>
        <authorList>
            <person name="Woyke T."/>
            <person name="Chertkov O."/>
            <person name="Lapidus A."/>
            <person name="Nolan M."/>
            <person name="Lucas S."/>
            <person name="Del Rio T.G."/>
            <person name="Tice H."/>
            <person name="Cheng J.F."/>
            <person name="Tapia R."/>
            <person name="Han C."/>
            <person name="Goodwin L."/>
            <person name="Pitluck S."/>
            <person name="Liolios K."/>
            <person name="Pagani I."/>
            <person name="Ivanova N."/>
            <person name="Huntemann M."/>
            <person name="Mavromatis K."/>
            <person name="Mikhailova N."/>
            <person name="Pati A."/>
            <person name="Chen A."/>
            <person name="Palaniappan K."/>
            <person name="Land M."/>
            <person name="Hauser L."/>
            <person name="Brambilla E.M."/>
            <person name="Rohde M."/>
            <person name="Mwirichia R."/>
            <person name="Sikorski J."/>
            <person name="Tindall B.J."/>
            <person name="Goker M."/>
            <person name="Bristow J."/>
            <person name="Eisen J.A."/>
            <person name="Markowitz V."/>
            <person name="Hugenholtz P."/>
            <person name="Klenk H.P."/>
            <person name="Kyrpides N.C."/>
        </authorList>
    </citation>
    <scope>NUCLEOTIDE SEQUENCE [LARGE SCALE GENOMIC DNA]</scope>
    <source>
        <strain evidence="2">DSM 16823 / RW262 / RW262</strain>
    </source>
</reference>
<dbReference type="STRING" id="755732.Fluta_3596"/>
<dbReference type="RefSeq" id="WP_013688332.1">
    <property type="nucleotide sequence ID" value="NC_015321.1"/>
</dbReference>
<dbReference type="PANTHER" id="PTHR36454:SF1">
    <property type="entry name" value="DUF1015 DOMAIN-CONTAINING PROTEIN"/>
    <property type="match status" value="1"/>
</dbReference>
<gene>
    <name evidence="1" type="ordered locus">Fluta_3596</name>
</gene>